<dbReference type="AlphaFoldDB" id="A0A6G1PHR5"/>
<protein>
    <submittedName>
        <fullName evidence="2">Uncharacterized protein</fullName>
    </submittedName>
</protein>
<keyword evidence="3" id="KW-1185">Reference proteome</keyword>
<evidence type="ECO:0000256" key="1">
    <source>
        <dbReference type="SAM" id="Phobius"/>
    </source>
</evidence>
<reference evidence="2 3" key="1">
    <citation type="submission" date="2019-02" db="EMBL/GenBank/DDBJ databases">
        <title>Opniocepnalus argus genome.</title>
        <authorList>
            <person name="Zhou C."/>
            <person name="Xiao S."/>
        </authorList>
    </citation>
    <scope>NUCLEOTIDE SEQUENCE [LARGE SCALE GENOMIC DNA]</scope>
    <source>
        <strain evidence="2">OARG1902GOOAL</strain>
        <tissue evidence="2">Muscle</tissue>
    </source>
</reference>
<evidence type="ECO:0000313" key="2">
    <source>
        <dbReference type="EMBL" id="KAF3689777.1"/>
    </source>
</evidence>
<organism evidence="2 3">
    <name type="scientific">Channa argus</name>
    <name type="common">Northern snakehead</name>
    <name type="synonym">Ophicephalus argus</name>
    <dbReference type="NCBI Taxonomy" id="215402"/>
    <lineage>
        <taxon>Eukaryota</taxon>
        <taxon>Metazoa</taxon>
        <taxon>Chordata</taxon>
        <taxon>Craniata</taxon>
        <taxon>Vertebrata</taxon>
        <taxon>Euteleostomi</taxon>
        <taxon>Actinopterygii</taxon>
        <taxon>Neopterygii</taxon>
        <taxon>Teleostei</taxon>
        <taxon>Neoteleostei</taxon>
        <taxon>Acanthomorphata</taxon>
        <taxon>Anabantaria</taxon>
        <taxon>Anabantiformes</taxon>
        <taxon>Channoidei</taxon>
        <taxon>Channidae</taxon>
        <taxon>Channa</taxon>
    </lineage>
</organism>
<keyword evidence="1" id="KW-1133">Transmembrane helix</keyword>
<feature type="transmembrane region" description="Helical" evidence="1">
    <location>
        <begin position="20"/>
        <end position="38"/>
    </location>
</feature>
<accession>A0A6G1PHR5</accession>
<sequence>MMPHDEMLHMLQCGLSSATVWSVISMFMLVVLTCYYSYTLTARNMVPTVTC</sequence>
<reference evidence="3" key="2">
    <citation type="submission" date="2019-02" db="EMBL/GenBank/DDBJ databases">
        <title>Opniocepnalus argus Var Kimnra genome.</title>
        <authorList>
            <person name="Zhou C."/>
            <person name="Xiao S."/>
        </authorList>
    </citation>
    <scope>NUCLEOTIDE SEQUENCE [LARGE SCALE GENOMIC DNA]</scope>
</reference>
<dbReference type="EMBL" id="CM015716">
    <property type="protein sequence ID" value="KAF3689777.1"/>
    <property type="molecule type" value="Genomic_DNA"/>
</dbReference>
<dbReference type="Proteomes" id="UP000503349">
    <property type="component" value="Chromosome 5"/>
</dbReference>
<gene>
    <name evidence="2" type="ORF">EXN66_Car005449</name>
</gene>
<keyword evidence="1" id="KW-0472">Membrane</keyword>
<keyword evidence="1" id="KW-0812">Transmembrane</keyword>
<proteinExistence type="predicted"/>
<evidence type="ECO:0000313" key="3">
    <source>
        <dbReference type="Proteomes" id="UP000503349"/>
    </source>
</evidence>
<name>A0A6G1PHR5_CHAAH</name>